<proteinExistence type="predicted"/>
<reference evidence="4 5" key="1">
    <citation type="submission" date="2023-12" db="EMBL/GenBank/DDBJ databases">
        <title>Description of new species of Mycobacterium terrae complex isolated from sewage at the Sao Paulo Zoological Park Foundation in Brazil.</title>
        <authorList>
            <person name="Romagnoli C.L."/>
            <person name="Conceicao E.C."/>
            <person name="Machado E."/>
            <person name="Barreto L.B.P.F."/>
            <person name="Sharma A."/>
            <person name="Silva N.M."/>
            <person name="Marques L.E."/>
            <person name="Juliana M.A."/>
            <person name="Lourenco M.C.S."/>
            <person name="Digiampietri L.A."/>
            <person name="Suffys P.N."/>
            <person name="Viana-Niero C."/>
        </authorList>
    </citation>
    <scope>NUCLEOTIDE SEQUENCE [LARGE SCALE GENOMIC DNA]</scope>
    <source>
        <strain evidence="4 5">MYC123</strain>
    </source>
</reference>
<feature type="domain" description="HTH tetR-type" evidence="3">
    <location>
        <begin position="1"/>
        <end position="47"/>
    </location>
</feature>
<dbReference type="InterPro" id="IPR009057">
    <property type="entry name" value="Homeodomain-like_sf"/>
</dbReference>
<gene>
    <name evidence="4" type="ORF">KV112_08760</name>
</gene>
<comment type="caution">
    <text evidence="4">The sequence shown here is derived from an EMBL/GenBank/DDBJ whole genome shotgun (WGS) entry which is preliminary data.</text>
</comment>
<dbReference type="Gene3D" id="1.10.357.10">
    <property type="entry name" value="Tetracycline Repressor, domain 2"/>
    <property type="match status" value="1"/>
</dbReference>
<feature type="DNA-binding region" description="H-T-H motif" evidence="2">
    <location>
        <begin position="10"/>
        <end position="29"/>
    </location>
</feature>
<organism evidence="4 5">
    <name type="scientific">[Mycobacterium] zoologicum</name>
    <dbReference type="NCBI Taxonomy" id="2872311"/>
    <lineage>
        <taxon>Bacteria</taxon>
        <taxon>Bacillati</taxon>
        <taxon>Actinomycetota</taxon>
        <taxon>Actinomycetes</taxon>
        <taxon>Mycobacteriales</taxon>
        <taxon>Mycobacteriaceae</taxon>
        <taxon>Mycolicibacter</taxon>
    </lineage>
</organism>
<keyword evidence="5" id="KW-1185">Reference proteome</keyword>
<evidence type="ECO:0000259" key="3">
    <source>
        <dbReference type="PROSITE" id="PS50977"/>
    </source>
</evidence>
<dbReference type="PROSITE" id="PS50977">
    <property type="entry name" value="HTH_TETR_2"/>
    <property type="match status" value="1"/>
</dbReference>
<protein>
    <submittedName>
        <fullName evidence="4">Helix-turn-helix domain-containing protein</fullName>
    </submittedName>
</protein>
<evidence type="ECO:0000313" key="5">
    <source>
        <dbReference type="Proteomes" id="UP001299046"/>
    </source>
</evidence>
<dbReference type="SUPFAM" id="SSF46689">
    <property type="entry name" value="Homeodomain-like"/>
    <property type="match status" value="1"/>
</dbReference>
<dbReference type="EMBL" id="JAYJJT010000008">
    <property type="protein sequence ID" value="MEB3049825.1"/>
    <property type="molecule type" value="Genomic_DNA"/>
</dbReference>
<evidence type="ECO:0000256" key="1">
    <source>
        <dbReference type="ARBA" id="ARBA00023125"/>
    </source>
</evidence>
<evidence type="ECO:0000256" key="2">
    <source>
        <dbReference type="PROSITE-ProRule" id="PRU00335"/>
    </source>
</evidence>
<keyword evidence="1 2" id="KW-0238">DNA-binding</keyword>
<dbReference type="InterPro" id="IPR001647">
    <property type="entry name" value="HTH_TetR"/>
</dbReference>
<sequence>MAEKGWEATTAAEIGRRAGYSRAMVHARYGSKDAILDAFFEHDYVRRLSPDVDPDSTGLARAGSRALR</sequence>
<accession>A0ABU5YJ44</accession>
<dbReference type="Proteomes" id="UP001299046">
    <property type="component" value="Unassembled WGS sequence"/>
</dbReference>
<dbReference type="Pfam" id="PF00440">
    <property type="entry name" value="TetR_N"/>
    <property type="match status" value="1"/>
</dbReference>
<dbReference type="RefSeq" id="WP_329799985.1">
    <property type="nucleotide sequence ID" value="NZ_JAYJJT010000008.1"/>
</dbReference>
<name>A0ABU5YJ44_9MYCO</name>
<evidence type="ECO:0000313" key="4">
    <source>
        <dbReference type="EMBL" id="MEB3049825.1"/>
    </source>
</evidence>